<name>A0A7J5XWS5_DISMA</name>
<dbReference type="AlphaFoldDB" id="A0A7J5XWS5"/>
<evidence type="ECO:0000256" key="1">
    <source>
        <dbReference type="SAM" id="MobiDB-lite"/>
    </source>
</evidence>
<proteinExistence type="predicted"/>
<dbReference type="Proteomes" id="UP000518266">
    <property type="component" value="Unassembled WGS sequence"/>
</dbReference>
<dbReference type="EMBL" id="JAAKFY010000020">
    <property type="protein sequence ID" value="KAF3841566.1"/>
    <property type="molecule type" value="Genomic_DNA"/>
</dbReference>
<gene>
    <name evidence="2" type="ORF">F7725_007428</name>
</gene>
<feature type="region of interest" description="Disordered" evidence="1">
    <location>
        <begin position="63"/>
        <end position="86"/>
    </location>
</feature>
<sequence length="86" mass="10414">MELSKATEDLDEQTEQKWTMENCKQLEDEQTIVDMKTKMEIIERQRQLTLEVMGKIEQLWEEAQRERNETDYLEKKQSSNRRTSSD</sequence>
<evidence type="ECO:0000313" key="3">
    <source>
        <dbReference type="Proteomes" id="UP000518266"/>
    </source>
</evidence>
<reference evidence="2 3" key="1">
    <citation type="submission" date="2020-03" db="EMBL/GenBank/DDBJ databases">
        <title>Dissostichus mawsoni Genome sequencing and assembly.</title>
        <authorList>
            <person name="Park H."/>
        </authorList>
    </citation>
    <scope>NUCLEOTIDE SEQUENCE [LARGE SCALE GENOMIC DNA]</scope>
    <source>
        <strain evidence="2">DM0001</strain>
        <tissue evidence="2">Muscle</tissue>
    </source>
</reference>
<comment type="caution">
    <text evidence="2">The sequence shown here is derived from an EMBL/GenBank/DDBJ whole genome shotgun (WGS) entry which is preliminary data.</text>
</comment>
<evidence type="ECO:0000313" key="2">
    <source>
        <dbReference type="EMBL" id="KAF3841566.1"/>
    </source>
</evidence>
<protein>
    <submittedName>
        <fullName evidence="2">Uncharacterized protein</fullName>
    </submittedName>
</protein>
<organism evidence="2 3">
    <name type="scientific">Dissostichus mawsoni</name>
    <name type="common">Antarctic cod</name>
    <dbReference type="NCBI Taxonomy" id="36200"/>
    <lineage>
        <taxon>Eukaryota</taxon>
        <taxon>Metazoa</taxon>
        <taxon>Chordata</taxon>
        <taxon>Craniata</taxon>
        <taxon>Vertebrata</taxon>
        <taxon>Euteleostomi</taxon>
        <taxon>Actinopterygii</taxon>
        <taxon>Neopterygii</taxon>
        <taxon>Teleostei</taxon>
        <taxon>Neoteleostei</taxon>
        <taxon>Acanthomorphata</taxon>
        <taxon>Eupercaria</taxon>
        <taxon>Perciformes</taxon>
        <taxon>Notothenioidei</taxon>
        <taxon>Nototheniidae</taxon>
        <taxon>Dissostichus</taxon>
    </lineage>
</organism>
<accession>A0A7J5XWS5</accession>
<keyword evidence="3" id="KW-1185">Reference proteome</keyword>